<evidence type="ECO:0000313" key="5">
    <source>
        <dbReference type="Proteomes" id="UP000694388"/>
    </source>
</evidence>
<accession>A0A8C4NJM1</accession>
<dbReference type="PROSITE" id="PS50297">
    <property type="entry name" value="ANK_REP_REGION"/>
    <property type="match status" value="5"/>
</dbReference>
<reference evidence="4" key="1">
    <citation type="submission" date="2025-08" db="UniProtKB">
        <authorList>
            <consortium name="Ensembl"/>
        </authorList>
    </citation>
    <scope>IDENTIFICATION</scope>
</reference>
<name>A0A8C4NJM1_EPTBU</name>
<evidence type="ECO:0000256" key="3">
    <source>
        <dbReference type="PROSITE-ProRule" id="PRU00023"/>
    </source>
</evidence>
<dbReference type="InterPro" id="IPR002110">
    <property type="entry name" value="Ankyrin_rpt"/>
</dbReference>
<feature type="repeat" description="ANK" evidence="3">
    <location>
        <begin position="52"/>
        <end position="84"/>
    </location>
</feature>
<proteinExistence type="predicted"/>
<keyword evidence="2 3" id="KW-0040">ANK repeat</keyword>
<dbReference type="SUPFAM" id="SSF48403">
    <property type="entry name" value="Ankyrin repeat"/>
    <property type="match status" value="1"/>
</dbReference>
<dbReference type="PROSITE" id="PS50088">
    <property type="entry name" value="ANK_REPEAT"/>
    <property type="match status" value="6"/>
</dbReference>
<reference evidence="4" key="2">
    <citation type="submission" date="2025-09" db="UniProtKB">
        <authorList>
            <consortium name="Ensembl"/>
        </authorList>
    </citation>
    <scope>IDENTIFICATION</scope>
</reference>
<evidence type="ECO:0000256" key="1">
    <source>
        <dbReference type="ARBA" id="ARBA00022737"/>
    </source>
</evidence>
<dbReference type="Pfam" id="PF00023">
    <property type="entry name" value="Ank"/>
    <property type="match status" value="2"/>
</dbReference>
<dbReference type="AlphaFoldDB" id="A0A8C4NJM1"/>
<dbReference type="Gene3D" id="1.25.40.20">
    <property type="entry name" value="Ankyrin repeat-containing domain"/>
    <property type="match status" value="3"/>
</dbReference>
<feature type="repeat" description="ANK" evidence="3">
    <location>
        <begin position="274"/>
        <end position="306"/>
    </location>
</feature>
<dbReference type="PRINTS" id="PR01415">
    <property type="entry name" value="ANKYRIN"/>
</dbReference>
<dbReference type="Ensembl" id="ENSEBUT00000008150.1">
    <property type="protein sequence ID" value="ENSEBUP00000007667.1"/>
    <property type="gene ID" value="ENSEBUG00000004983.1"/>
</dbReference>
<feature type="repeat" description="ANK" evidence="3">
    <location>
        <begin position="19"/>
        <end position="51"/>
    </location>
</feature>
<evidence type="ECO:0000313" key="4">
    <source>
        <dbReference type="Ensembl" id="ENSEBUP00000007667.1"/>
    </source>
</evidence>
<feature type="repeat" description="ANK" evidence="3">
    <location>
        <begin position="85"/>
        <end position="117"/>
    </location>
</feature>
<sequence>MAIVLCSEFPGLVDRRTLQAETPLMVATERGDLDSMELLLEAGANPDISGANRETPLYRACEMGRESAVALLLDGGADPNHRCQRGWTALHEAAARNFASIVRLLLTAGARLESRNAYGLTPFFVAAQCGKPDTLCVLYSAVDIDTQANDGATALYEACKNEHVETVAVLLRIGADTNKVTKDMLLPLHISAAKGNIRLLQLLLLLTSRSCVRKSGISPVYLAAENGHAEALRLLDRAERYEDGRATALFAAVYGGYMDCVDILLSAGADPNLDPVSPLLVAVKVGTVHLVKTLIEAGADLTASLPNNPCPFLVVLRLALQRLDILKVLLDSGCEATACFQCKFGSGPHPIRPSTAFCSRLRLGLSFGFQPWEGNRPLQVLLGYPRR</sequence>
<keyword evidence="5" id="KW-1185">Reference proteome</keyword>
<feature type="repeat" description="ANK" evidence="3">
    <location>
        <begin position="150"/>
        <end position="182"/>
    </location>
</feature>
<protein>
    <submittedName>
        <fullName evidence="4">Ankyrin repeat and SOCS box containing 2a, tandem duplicate 1</fullName>
    </submittedName>
</protein>
<dbReference type="Pfam" id="PF12796">
    <property type="entry name" value="Ank_2"/>
    <property type="match status" value="2"/>
</dbReference>
<organism evidence="4 5">
    <name type="scientific">Eptatretus burgeri</name>
    <name type="common">Inshore hagfish</name>
    <dbReference type="NCBI Taxonomy" id="7764"/>
    <lineage>
        <taxon>Eukaryota</taxon>
        <taxon>Metazoa</taxon>
        <taxon>Chordata</taxon>
        <taxon>Craniata</taxon>
        <taxon>Vertebrata</taxon>
        <taxon>Cyclostomata</taxon>
        <taxon>Myxini</taxon>
        <taxon>Myxiniformes</taxon>
        <taxon>Myxinidae</taxon>
        <taxon>Eptatretinae</taxon>
        <taxon>Eptatretus</taxon>
    </lineage>
</organism>
<dbReference type="InterPro" id="IPR036770">
    <property type="entry name" value="Ankyrin_rpt-contain_sf"/>
</dbReference>
<dbReference type="SMART" id="SM00248">
    <property type="entry name" value="ANK"/>
    <property type="match status" value="9"/>
</dbReference>
<feature type="repeat" description="ANK" evidence="3">
    <location>
        <begin position="244"/>
        <end position="276"/>
    </location>
</feature>
<dbReference type="PANTHER" id="PTHR24173:SF74">
    <property type="entry name" value="ANKYRIN REPEAT DOMAIN-CONTAINING PROTEIN 16"/>
    <property type="match status" value="1"/>
</dbReference>
<dbReference type="Proteomes" id="UP000694388">
    <property type="component" value="Unplaced"/>
</dbReference>
<keyword evidence="1" id="KW-0677">Repeat</keyword>
<dbReference type="GeneTree" id="ENSGT00940000155490"/>
<dbReference type="OMA" id="IHIACIS"/>
<evidence type="ECO:0000256" key="2">
    <source>
        <dbReference type="ARBA" id="ARBA00023043"/>
    </source>
</evidence>
<dbReference type="PANTHER" id="PTHR24173">
    <property type="entry name" value="ANKYRIN REPEAT CONTAINING"/>
    <property type="match status" value="1"/>
</dbReference>